<dbReference type="InterPro" id="IPR011042">
    <property type="entry name" value="6-blade_b-propeller_TolB-like"/>
</dbReference>
<dbReference type="HOGENOM" id="CLU_036110_1_3_1"/>
<protein>
    <recommendedName>
        <fullName evidence="1">SMP-30/Gluconolactonase/LRE-like region domain-containing protein</fullName>
    </recommendedName>
</protein>
<gene>
    <name evidence="2" type="ORF">OIDMADRAFT_42341</name>
</gene>
<feature type="domain" description="SMP-30/Gluconolactonase/LRE-like region" evidence="1">
    <location>
        <begin position="148"/>
        <end position="341"/>
    </location>
</feature>
<dbReference type="OrthoDB" id="423498at2759"/>
<evidence type="ECO:0000313" key="3">
    <source>
        <dbReference type="Proteomes" id="UP000054321"/>
    </source>
</evidence>
<sequence>MATITNENIPVFQTEVQVRPSGPPDQINLIQYDVSFSHIVGTSPSHSLLISTAGNTNNPFFHEACVFIPNHDELYITSNLLQATNSANFPTILISRVKLDRTPESNYVHSVHWQKLRPPQGIDMPKGGVNFDDGILFCAQGSPLAGTGGIYLMPRNAPPHPVVTNFHGRDFNSVNDIVMAKDGTLWFTDPCYGYDQEFRRKPKLPNQVYRYDPQNGNIRVVADGFGRPNGICFSPDETVLYITDSDLIHGDGHKDLTRPATIYAFDVIISSGAPFLANRRVFAYAAVGSPDGIKCDIYGNVYAGCGDGVEVWSSGGFLIGRILVPGGVSNFCFGQDGEMFLCSEQNLWRLQLGPTTKGALLGI</sequence>
<dbReference type="Proteomes" id="UP000054321">
    <property type="component" value="Unassembled WGS sequence"/>
</dbReference>
<organism evidence="2 3">
    <name type="scientific">Oidiodendron maius (strain Zn)</name>
    <dbReference type="NCBI Taxonomy" id="913774"/>
    <lineage>
        <taxon>Eukaryota</taxon>
        <taxon>Fungi</taxon>
        <taxon>Dikarya</taxon>
        <taxon>Ascomycota</taxon>
        <taxon>Pezizomycotina</taxon>
        <taxon>Leotiomycetes</taxon>
        <taxon>Leotiomycetes incertae sedis</taxon>
        <taxon>Myxotrichaceae</taxon>
        <taxon>Oidiodendron</taxon>
    </lineage>
</organism>
<dbReference type="InParanoid" id="A0A0C3CN36"/>
<proteinExistence type="predicted"/>
<evidence type="ECO:0000313" key="2">
    <source>
        <dbReference type="EMBL" id="KIN00429.1"/>
    </source>
</evidence>
<keyword evidence="3" id="KW-1185">Reference proteome</keyword>
<dbReference type="AlphaFoldDB" id="A0A0C3CN36"/>
<accession>A0A0C3CN36</accession>
<dbReference type="InterPro" id="IPR013658">
    <property type="entry name" value="SGL"/>
</dbReference>
<dbReference type="EMBL" id="KN832877">
    <property type="protein sequence ID" value="KIN00429.1"/>
    <property type="molecule type" value="Genomic_DNA"/>
</dbReference>
<dbReference type="Pfam" id="PF08450">
    <property type="entry name" value="SGL"/>
    <property type="match status" value="1"/>
</dbReference>
<dbReference type="STRING" id="913774.A0A0C3CN36"/>
<evidence type="ECO:0000259" key="1">
    <source>
        <dbReference type="Pfam" id="PF08450"/>
    </source>
</evidence>
<dbReference type="SUPFAM" id="SSF63829">
    <property type="entry name" value="Calcium-dependent phosphotriesterase"/>
    <property type="match status" value="1"/>
</dbReference>
<dbReference type="Gene3D" id="2.120.10.30">
    <property type="entry name" value="TolB, C-terminal domain"/>
    <property type="match status" value="1"/>
</dbReference>
<name>A0A0C3CN36_OIDMZ</name>
<dbReference type="PANTHER" id="PTHR47064:SF2">
    <property type="entry name" value="SMP-30_GLUCONOLACTONASE_LRE-LIKE REGION DOMAIN-CONTAINING PROTEIN-RELATED"/>
    <property type="match status" value="1"/>
</dbReference>
<dbReference type="InterPro" id="IPR052988">
    <property type="entry name" value="Oryzine_lactonohydrolase"/>
</dbReference>
<dbReference type="PANTHER" id="PTHR47064">
    <property type="entry name" value="PUTATIVE (AFU_ORTHOLOGUE AFUA_1G08990)-RELATED"/>
    <property type="match status" value="1"/>
</dbReference>
<reference evidence="2 3" key="1">
    <citation type="submission" date="2014-04" db="EMBL/GenBank/DDBJ databases">
        <authorList>
            <consortium name="DOE Joint Genome Institute"/>
            <person name="Kuo A."/>
            <person name="Martino E."/>
            <person name="Perotto S."/>
            <person name="Kohler A."/>
            <person name="Nagy L.G."/>
            <person name="Floudas D."/>
            <person name="Copeland A."/>
            <person name="Barry K.W."/>
            <person name="Cichocki N."/>
            <person name="Veneault-Fourrey C."/>
            <person name="LaButti K."/>
            <person name="Lindquist E.A."/>
            <person name="Lipzen A."/>
            <person name="Lundell T."/>
            <person name="Morin E."/>
            <person name="Murat C."/>
            <person name="Sun H."/>
            <person name="Tunlid A."/>
            <person name="Henrissat B."/>
            <person name="Grigoriev I.V."/>
            <person name="Hibbett D.S."/>
            <person name="Martin F."/>
            <person name="Nordberg H.P."/>
            <person name="Cantor M.N."/>
            <person name="Hua S.X."/>
        </authorList>
    </citation>
    <scope>NUCLEOTIDE SEQUENCE [LARGE SCALE GENOMIC DNA]</scope>
    <source>
        <strain evidence="2 3">Zn</strain>
    </source>
</reference>
<reference evidence="3" key="2">
    <citation type="submission" date="2015-01" db="EMBL/GenBank/DDBJ databases">
        <title>Evolutionary Origins and Diversification of the Mycorrhizal Mutualists.</title>
        <authorList>
            <consortium name="DOE Joint Genome Institute"/>
            <consortium name="Mycorrhizal Genomics Consortium"/>
            <person name="Kohler A."/>
            <person name="Kuo A."/>
            <person name="Nagy L.G."/>
            <person name="Floudas D."/>
            <person name="Copeland A."/>
            <person name="Barry K.W."/>
            <person name="Cichocki N."/>
            <person name="Veneault-Fourrey C."/>
            <person name="LaButti K."/>
            <person name="Lindquist E.A."/>
            <person name="Lipzen A."/>
            <person name="Lundell T."/>
            <person name="Morin E."/>
            <person name="Murat C."/>
            <person name="Riley R."/>
            <person name="Ohm R."/>
            <person name="Sun H."/>
            <person name="Tunlid A."/>
            <person name="Henrissat B."/>
            <person name="Grigoriev I.V."/>
            <person name="Hibbett D.S."/>
            <person name="Martin F."/>
        </authorList>
    </citation>
    <scope>NUCLEOTIDE SEQUENCE [LARGE SCALE GENOMIC DNA]</scope>
    <source>
        <strain evidence="3">Zn</strain>
    </source>
</reference>